<name>A0A835QNE0_VANPL</name>
<comment type="caution">
    <text evidence="1">The sequence shown here is derived from an EMBL/GenBank/DDBJ whole genome shotgun (WGS) entry which is preliminary data.</text>
</comment>
<protein>
    <submittedName>
        <fullName evidence="1">Uncharacterized protein</fullName>
    </submittedName>
</protein>
<dbReference type="OrthoDB" id="28901at2759"/>
<dbReference type="EMBL" id="JADCNL010000007">
    <property type="protein sequence ID" value="KAG0473490.1"/>
    <property type="molecule type" value="Genomic_DNA"/>
</dbReference>
<evidence type="ECO:0000313" key="1">
    <source>
        <dbReference type="EMBL" id="KAG0473490.1"/>
    </source>
</evidence>
<evidence type="ECO:0000313" key="2">
    <source>
        <dbReference type="Proteomes" id="UP000636800"/>
    </source>
</evidence>
<keyword evidence="2" id="KW-1185">Reference proteome</keyword>
<accession>A0A835QNE0</accession>
<reference evidence="1 2" key="1">
    <citation type="journal article" date="2020" name="Nat. Food">
        <title>A phased Vanilla planifolia genome enables genetic improvement of flavour and production.</title>
        <authorList>
            <person name="Hasing T."/>
            <person name="Tang H."/>
            <person name="Brym M."/>
            <person name="Khazi F."/>
            <person name="Huang T."/>
            <person name="Chambers A.H."/>
        </authorList>
    </citation>
    <scope>NUCLEOTIDE SEQUENCE [LARGE SCALE GENOMIC DNA]</scope>
    <source>
        <tissue evidence="1">Leaf</tissue>
    </source>
</reference>
<gene>
    <name evidence="1" type="ORF">HPP92_015347</name>
</gene>
<proteinExistence type="predicted"/>
<dbReference type="AlphaFoldDB" id="A0A835QNE0"/>
<organism evidence="1 2">
    <name type="scientific">Vanilla planifolia</name>
    <name type="common">Vanilla</name>
    <dbReference type="NCBI Taxonomy" id="51239"/>
    <lineage>
        <taxon>Eukaryota</taxon>
        <taxon>Viridiplantae</taxon>
        <taxon>Streptophyta</taxon>
        <taxon>Embryophyta</taxon>
        <taxon>Tracheophyta</taxon>
        <taxon>Spermatophyta</taxon>
        <taxon>Magnoliopsida</taxon>
        <taxon>Liliopsida</taxon>
        <taxon>Asparagales</taxon>
        <taxon>Orchidaceae</taxon>
        <taxon>Vanilloideae</taxon>
        <taxon>Vanilleae</taxon>
        <taxon>Vanilla</taxon>
    </lineage>
</organism>
<dbReference type="Proteomes" id="UP000636800">
    <property type="component" value="Chromosome 7"/>
</dbReference>
<sequence>MLNITGLKHTGGVSRCSVRVSARTETPASTSSRWRPVGCDLISQISPASATSVGSLPRRYGIVSVHHPGTVVNELSFIRLQRHAEPSLVESGAGSSLRIQNSPVAIASATDNDSNDVARSTVSLTADGAIVRRYINAGKWVIL</sequence>